<dbReference type="GO" id="GO:0016042">
    <property type="term" value="P:lipid catabolic process"/>
    <property type="evidence" value="ECO:0007669"/>
    <property type="project" value="UniProtKB-UniRule"/>
</dbReference>
<protein>
    <submittedName>
        <fullName evidence="6">Patatin</fullName>
    </submittedName>
</protein>
<dbReference type="EMBL" id="CP011308">
    <property type="protein sequence ID" value="AKF25610.1"/>
    <property type="molecule type" value="Genomic_DNA"/>
</dbReference>
<reference evidence="6 7" key="1">
    <citation type="submission" date="2015-04" db="EMBL/GenBank/DDBJ databases">
        <title>Complete genome sequence of Sulfurovum lithotrophicum ATCC BAA-797T.</title>
        <authorList>
            <person name="Ahn J."/>
            <person name="Park G."/>
            <person name="Jeon W."/>
            <person name="Jang Y."/>
            <person name="Jang M."/>
            <person name="Lee H."/>
            <person name="Lee H."/>
        </authorList>
    </citation>
    <scope>NUCLEOTIDE SEQUENCE [LARGE SCALE GENOMIC DNA]</scope>
    <source>
        <strain evidence="7">ATCC BAA-797 / 42BKT</strain>
    </source>
</reference>
<evidence type="ECO:0000256" key="4">
    <source>
        <dbReference type="PROSITE-ProRule" id="PRU01161"/>
    </source>
</evidence>
<evidence type="ECO:0000313" key="7">
    <source>
        <dbReference type="Proteomes" id="UP000034444"/>
    </source>
</evidence>
<dbReference type="KEGG" id="slh:YH65_09625"/>
<evidence type="ECO:0000256" key="2">
    <source>
        <dbReference type="ARBA" id="ARBA00022963"/>
    </source>
</evidence>
<dbReference type="PANTHER" id="PTHR14226:SF76">
    <property type="entry name" value="NTE FAMILY PROTEIN RSSA"/>
    <property type="match status" value="1"/>
</dbReference>
<dbReference type="OrthoDB" id="5290098at2"/>
<dbReference type="PROSITE" id="PS51635">
    <property type="entry name" value="PNPLA"/>
    <property type="match status" value="1"/>
</dbReference>
<dbReference type="AlphaFoldDB" id="A0A7U4M2H7"/>
<proteinExistence type="predicted"/>
<evidence type="ECO:0000256" key="3">
    <source>
        <dbReference type="ARBA" id="ARBA00023098"/>
    </source>
</evidence>
<evidence type="ECO:0000259" key="5">
    <source>
        <dbReference type="PROSITE" id="PS51635"/>
    </source>
</evidence>
<dbReference type="InterPro" id="IPR050301">
    <property type="entry name" value="NTE"/>
</dbReference>
<accession>A0A7U4M2H7</accession>
<feature type="short sequence motif" description="DGA/G" evidence="4">
    <location>
        <begin position="156"/>
        <end position="158"/>
    </location>
</feature>
<feature type="active site" description="Proton acceptor" evidence="4">
    <location>
        <position position="156"/>
    </location>
</feature>
<gene>
    <name evidence="6" type="ORF">YH65_09625</name>
</gene>
<sequence length="299" mass="33013">MADKKTISLVLGSGGARGYAHIGVIEELLKHGYDIRSVSGSSMGALIGGLYACGKLDAYKEWVLGLDLIDVAKLVDFSFTGTGIIQGEKVFDVIEEMVGGVHIEELPIAFTAVATDLIRQKEVWLQKGRLIDAIRASIAIPSIFTPKQLGERHLVDGGVLNPLPIAPTIADDTQLTIAVNLSANISKKYQIDVPRKEQEKASGMQEVFLQMAKKTEELFAREKTDRFDEMDMFDIMGRTIDIMQNAIMESKMAGYAPDMIIGVPNNACGFYEFNKAYELIELGRLIAREHLEENRDETV</sequence>
<reference evidence="7" key="2">
    <citation type="journal article" date="2017" name="Stand. Genomic Sci.">
        <title>Complete genome sequence of the sulfur-oxidizing chemolithoautotrophic Sulfurovum lithotrophicum 42BKTT.</title>
        <authorList>
            <person name="Jeon W."/>
            <person name="Priscilla L."/>
            <person name="Park G."/>
            <person name="Lee H."/>
            <person name="Lee N."/>
            <person name="Lee D."/>
            <person name="Kwon H."/>
            <person name="Ahn I."/>
            <person name="Lee C."/>
            <person name="Lee H."/>
            <person name="Ahn J."/>
        </authorList>
    </citation>
    <scope>NUCLEOTIDE SEQUENCE [LARGE SCALE GENOMIC DNA]</scope>
    <source>
        <strain evidence="7">ATCC BAA-797 / 42BKT</strain>
    </source>
</reference>
<dbReference type="Pfam" id="PF01734">
    <property type="entry name" value="Patatin"/>
    <property type="match status" value="1"/>
</dbReference>
<dbReference type="GO" id="GO:0016787">
    <property type="term" value="F:hydrolase activity"/>
    <property type="evidence" value="ECO:0007669"/>
    <property type="project" value="UniProtKB-UniRule"/>
</dbReference>
<feature type="domain" description="PNPLA" evidence="5">
    <location>
        <begin position="9"/>
        <end position="169"/>
    </location>
</feature>
<keyword evidence="1 4" id="KW-0378">Hydrolase</keyword>
<keyword evidence="3 4" id="KW-0443">Lipid metabolism</keyword>
<keyword evidence="2 4" id="KW-0442">Lipid degradation</keyword>
<evidence type="ECO:0000256" key="1">
    <source>
        <dbReference type="ARBA" id="ARBA00022801"/>
    </source>
</evidence>
<dbReference type="Proteomes" id="UP000034444">
    <property type="component" value="Chromosome"/>
</dbReference>
<feature type="active site" description="Nucleophile" evidence="4">
    <location>
        <position position="42"/>
    </location>
</feature>
<dbReference type="RefSeq" id="WP_046551676.1">
    <property type="nucleotide sequence ID" value="NZ_CP011308.1"/>
</dbReference>
<feature type="short sequence motif" description="GXSXG" evidence="4">
    <location>
        <begin position="40"/>
        <end position="44"/>
    </location>
</feature>
<evidence type="ECO:0000313" key="6">
    <source>
        <dbReference type="EMBL" id="AKF25610.1"/>
    </source>
</evidence>
<dbReference type="Gene3D" id="3.40.1090.10">
    <property type="entry name" value="Cytosolic phospholipase A2 catalytic domain"/>
    <property type="match status" value="2"/>
</dbReference>
<dbReference type="PANTHER" id="PTHR14226">
    <property type="entry name" value="NEUROPATHY TARGET ESTERASE/SWISS CHEESE D.MELANOGASTER"/>
    <property type="match status" value="1"/>
</dbReference>
<name>A0A7U4M2H7_9BACT</name>
<keyword evidence="7" id="KW-1185">Reference proteome</keyword>
<dbReference type="InterPro" id="IPR016035">
    <property type="entry name" value="Acyl_Trfase/lysoPLipase"/>
</dbReference>
<organism evidence="6 7">
    <name type="scientific">Sulfurovum lithotrophicum</name>
    <dbReference type="NCBI Taxonomy" id="206403"/>
    <lineage>
        <taxon>Bacteria</taxon>
        <taxon>Pseudomonadati</taxon>
        <taxon>Campylobacterota</taxon>
        <taxon>Epsilonproteobacteria</taxon>
        <taxon>Campylobacterales</taxon>
        <taxon>Sulfurovaceae</taxon>
        <taxon>Sulfurovum</taxon>
    </lineage>
</organism>
<comment type="caution">
    <text evidence="4">Lacks conserved residue(s) required for the propagation of feature annotation.</text>
</comment>
<dbReference type="InterPro" id="IPR002641">
    <property type="entry name" value="PNPLA_dom"/>
</dbReference>
<dbReference type="SUPFAM" id="SSF52151">
    <property type="entry name" value="FabD/lysophospholipase-like"/>
    <property type="match status" value="1"/>
</dbReference>